<proteinExistence type="predicted"/>
<dbReference type="InterPro" id="IPR013685">
    <property type="entry name" value="POTRA_FtsQ_type"/>
</dbReference>
<evidence type="ECO:0000259" key="7">
    <source>
        <dbReference type="Pfam" id="PF08478"/>
    </source>
</evidence>
<feature type="transmembrane region" description="Helical" evidence="6">
    <location>
        <begin position="20"/>
        <end position="39"/>
    </location>
</feature>
<gene>
    <name evidence="8" type="ORF">A3E36_03140</name>
</gene>
<dbReference type="AlphaFoldDB" id="A0A1G1X9L4"/>
<keyword evidence="6" id="KW-0472">Membrane</keyword>
<dbReference type="PANTHER" id="PTHR35851:SF1">
    <property type="entry name" value="CELL DIVISION PROTEIN FTSQ"/>
    <property type="match status" value="1"/>
</dbReference>
<evidence type="ECO:0000256" key="2">
    <source>
        <dbReference type="ARBA" id="ARBA00022618"/>
    </source>
</evidence>
<evidence type="ECO:0000256" key="3">
    <source>
        <dbReference type="ARBA" id="ARBA00022692"/>
    </source>
</evidence>
<dbReference type="GO" id="GO:0090529">
    <property type="term" value="P:cell septum assembly"/>
    <property type="evidence" value="ECO:0007669"/>
    <property type="project" value="InterPro"/>
</dbReference>
<protein>
    <recommendedName>
        <fullName evidence="7">POTRA domain-containing protein</fullName>
    </recommendedName>
</protein>
<dbReference type="InterPro" id="IPR026579">
    <property type="entry name" value="FtsQ"/>
</dbReference>
<keyword evidence="2" id="KW-0132">Cell division</keyword>
<feature type="domain" description="POTRA" evidence="7">
    <location>
        <begin position="43"/>
        <end position="111"/>
    </location>
</feature>
<keyword evidence="1" id="KW-1003">Cell membrane</keyword>
<evidence type="ECO:0000256" key="4">
    <source>
        <dbReference type="ARBA" id="ARBA00022989"/>
    </source>
</evidence>
<dbReference type="Pfam" id="PF08478">
    <property type="entry name" value="POTRA_1"/>
    <property type="match status" value="1"/>
</dbReference>
<sequence>MKALRWRVTFRKLMDWSSVAFLLFILIVPIAIFTWLLFFTKTFSISAITIVDAKPGTESAVREIAEKSIGSDLLFTQTKPVERTIIQQVTQVKDAHIIRKLPGTLKIIIQEKTPILLLLSGETYYFLDDQGIAYEEAPLDALPGIVLPVLKNSDANTQVTLGTRAVNDQFIIFIADALKNIPTTANAEVAEIRIPSLETREAHFLLDKNWILLMDTTRPAADQLGVLKRLLEHTITPDELQTLQYIDLRIKNRVYYKSRISTN</sequence>
<dbReference type="EMBL" id="MHHS01000032">
    <property type="protein sequence ID" value="OGY36561.1"/>
    <property type="molecule type" value="Genomic_DNA"/>
</dbReference>
<name>A0A1G1X9L4_9BACT</name>
<organism evidence="8 9">
    <name type="scientific">Candidatus Andersenbacteria bacterium RIFCSPHIGHO2_12_FULL_45_11b</name>
    <dbReference type="NCBI Taxonomy" id="1797282"/>
    <lineage>
        <taxon>Bacteria</taxon>
        <taxon>Candidatus Anderseniibacteriota</taxon>
    </lineage>
</organism>
<keyword evidence="5" id="KW-0131">Cell cycle</keyword>
<dbReference type="PANTHER" id="PTHR35851">
    <property type="entry name" value="CELL DIVISION PROTEIN FTSQ"/>
    <property type="match status" value="1"/>
</dbReference>
<reference evidence="8 9" key="1">
    <citation type="journal article" date="2016" name="Nat. Commun.">
        <title>Thousands of microbial genomes shed light on interconnected biogeochemical processes in an aquifer system.</title>
        <authorList>
            <person name="Anantharaman K."/>
            <person name="Brown C.T."/>
            <person name="Hug L.A."/>
            <person name="Sharon I."/>
            <person name="Castelle C.J."/>
            <person name="Probst A.J."/>
            <person name="Thomas B.C."/>
            <person name="Singh A."/>
            <person name="Wilkins M.J."/>
            <person name="Karaoz U."/>
            <person name="Brodie E.L."/>
            <person name="Williams K.H."/>
            <person name="Hubbard S.S."/>
            <person name="Banfield J.F."/>
        </authorList>
    </citation>
    <scope>NUCLEOTIDE SEQUENCE [LARGE SCALE GENOMIC DNA]</scope>
</reference>
<evidence type="ECO:0000313" key="9">
    <source>
        <dbReference type="Proteomes" id="UP000177941"/>
    </source>
</evidence>
<keyword evidence="3 6" id="KW-0812">Transmembrane</keyword>
<evidence type="ECO:0000313" key="8">
    <source>
        <dbReference type="EMBL" id="OGY36561.1"/>
    </source>
</evidence>
<accession>A0A1G1X9L4</accession>
<dbReference type="Proteomes" id="UP000177941">
    <property type="component" value="Unassembled WGS sequence"/>
</dbReference>
<evidence type="ECO:0000256" key="1">
    <source>
        <dbReference type="ARBA" id="ARBA00022475"/>
    </source>
</evidence>
<keyword evidence="4 6" id="KW-1133">Transmembrane helix</keyword>
<evidence type="ECO:0000256" key="6">
    <source>
        <dbReference type="SAM" id="Phobius"/>
    </source>
</evidence>
<comment type="caution">
    <text evidence="8">The sequence shown here is derived from an EMBL/GenBank/DDBJ whole genome shotgun (WGS) entry which is preliminary data.</text>
</comment>
<evidence type="ECO:0000256" key="5">
    <source>
        <dbReference type="ARBA" id="ARBA00023306"/>
    </source>
</evidence>